<reference evidence="1" key="2">
    <citation type="journal article" date="2015" name="Fish Shellfish Immunol.">
        <title>Early steps in the European eel (Anguilla anguilla)-Vibrio vulnificus interaction in the gills: Role of the RtxA13 toxin.</title>
        <authorList>
            <person name="Callol A."/>
            <person name="Pajuelo D."/>
            <person name="Ebbesson L."/>
            <person name="Teles M."/>
            <person name="MacKenzie S."/>
            <person name="Amaro C."/>
        </authorList>
    </citation>
    <scope>NUCLEOTIDE SEQUENCE</scope>
</reference>
<organism evidence="1">
    <name type="scientific">Anguilla anguilla</name>
    <name type="common">European freshwater eel</name>
    <name type="synonym">Muraena anguilla</name>
    <dbReference type="NCBI Taxonomy" id="7936"/>
    <lineage>
        <taxon>Eukaryota</taxon>
        <taxon>Metazoa</taxon>
        <taxon>Chordata</taxon>
        <taxon>Craniata</taxon>
        <taxon>Vertebrata</taxon>
        <taxon>Euteleostomi</taxon>
        <taxon>Actinopterygii</taxon>
        <taxon>Neopterygii</taxon>
        <taxon>Teleostei</taxon>
        <taxon>Anguilliformes</taxon>
        <taxon>Anguillidae</taxon>
        <taxon>Anguilla</taxon>
    </lineage>
</organism>
<protein>
    <submittedName>
        <fullName evidence="1">Uncharacterized protein</fullName>
    </submittedName>
</protein>
<name>A0A0E9TQI7_ANGAN</name>
<accession>A0A0E9TQI7</accession>
<sequence length="58" mass="6748">MFTIGNKAKYIDRWLHTPLVVNTVNKNEGPRHIIIASPLCSALNFNDVYHSKKFSYRQ</sequence>
<reference evidence="1" key="1">
    <citation type="submission" date="2014-11" db="EMBL/GenBank/DDBJ databases">
        <authorList>
            <person name="Amaro Gonzalez C."/>
        </authorList>
    </citation>
    <scope>NUCLEOTIDE SEQUENCE</scope>
</reference>
<proteinExistence type="predicted"/>
<dbReference type="AlphaFoldDB" id="A0A0E9TQI7"/>
<evidence type="ECO:0000313" key="1">
    <source>
        <dbReference type="EMBL" id="JAH55806.1"/>
    </source>
</evidence>
<dbReference type="EMBL" id="GBXM01052771">
    <property type="protein sequence ID" value="JAH55806.1"/>
    <property type="molecule type" value="Transcribed_RNA"/>
</dbReference>